<gene>
    <name evidence="3" type="ORF">Mag101_01780</name>
</gene>
<dbReference type="SMART" id="SM00028">
    <property type="entry name" value="TPR"/>
    <property type="match status" value="5"/>
</dbReference>
<evidence type="ECO:0000313" key="3">
    <source>
        <dbReference type="EMBL" id="AQQ66516.1"/>
    </source>
</evidence>
<dbReference type="STRING" id="260552.Mag101_01780"/>
<dbReference type="SUPFAM" id="SSF48452">
    <property type="entry name" value="TPR-like"/>
    <property type="match status" value="1"/>
</dbReference>
<dbReference type="InterPro" id="IPR026634">
    <property type="entry name" value="TPST-like"/>
</dbReference>
<accession>A0A1Q2M1G9</accession>
<dbReference type="KEGG" id="maga:Mag101_01780"/>
<evidence type="ECO:0000256" key="2">
    <source>
        <dbReference type="PROSITE-ProRule" id="PRU00339"/>
    </source>
</evidence>
<dbReference type="Pfam" id="PF13469">
    <property type="entry name" value="Sulfotransfer_3"/>
    <property type="match status" value="1"/>
</dbReference>
<organism evidence="3 4">
    <name type="scientific">Microbulbifer agarilyticus</name>
    <dbReference type="NCBI Taxonomy" id="260552"/>
    <lineage>
        <taxon>Bacteria</taxon>
        <taxon>Pseudomonadati</taxon>
        <taxon>Pseudomonadota</taxon>
        <taxon>Gammaproteobacteria</taxon>
        <taxon>Cellvibrionales</taxon>
        <taxon>Microbulbiferaceae</taxon>
        <taxon>Microbulbifer</taxon>
    </lineage>
</organism>
<sequence length="543" mass="60848">MQTVVEPNSEAKQAYIRARQYFRSGNLSAAQSAAEEVIRHSPGFASGRRLYADILMGCNQFVAARDQLDSALKLFPDQVERRRPILLHKATSFVREGDLAGAFGVATSADLKPVEALDAAMLSQLGYLLTLCESHEAALRVFEHALIKQPGDPLFLFNCAAANRAMGNLERAEELYDRVLVLNPQDWEAYKNRSDLRKQNAQRNHIPELQQQLAQRDLPEVAKVQLQFALAKEYEDLDCYTDSFAALQQGCEVRRKSMDYQIDGDLSVISDIAARFSSEFLAGCDIPSDFGKEIIFVLGMPRTGSTLLDRILCASGDVVSAGEPDTFARLLLNEAAKVQETENGSDRNIILQAGEALDVTAVGKAYVQQLYARAQLAGGKRIVDKNPMNFLYLGWIARALPGAKIVHLCRNPMDTCYAVYKTLFKTAYPFSYSQSEMAQYYGAYHRLMQHWRAVFADRVIDVDYESLVMDLPNTGQELYRHCELPWDDAVATGYYKSNKGTATASAAQVYQPVYQTSLNKWRNYAEQLQPMQDILVREGIEFA</sequence>
<evidence type="ECO:0000313" key="4">
    <source>
        <dbReference type="Proteomes" id="UP000188219"/>
    </source>
</evidence>
<proteinExistence type="predicted"/>
<keyword evidence="2" id="KW-0802">TPR repeat</keyword>
<name>A0A1Q2M1G9_9GAMM</name>
<dbReference type="Gene3D" id="1.25.40.10">
    <property type="entry name" value="Tetratricopeptide repeat domain"/>
    <property type="match status" value="2"/>
</dbReference>
<dbReference type="OrthoDB" id="9815894at2"/>
<dbReference type="Proteomes" id="UP000188219">
    <property type="component" value="Chromosome"/>
</dbReference>
<reference evidence="3" key="1">
    <citation type="submission" date="2017-02" db="EMBL/GenBank/DDBJ databases">
        <title>Genome of Microbulbifer agarilyticus GP101.</title>
        <authorList>
            <person name="Jung J."/>
            <person name="Bae S.S."/>
            <person name="Baek K."/>
        </authorList>
    </citation>
    <scope>NUCLEOTIDE SEQUENCE [LARGE SCALE GENOMIC DNA]</scope>
    <source>
        <strain evidence="3">GP101</strain>
    </source>
</reference>
<dbReference type="PROSITE" id="PS50005">
    <property type="entry name" value="TPR"/>
    <property type="match status" value="1"/>
</dbReference>
<keyword evidence="4" id="KW-1185">Reference proteome</keyword>
<dbReference type="InterPro" id="IPR011990">
    <property type="entry name" value="TPR-like_helical_dom_sf"/>
</dbReference>
<evidence type="ECO:0000256" key="1">
    <source>
        <dbReference type="ARBA" id="ARBA00022679"/>
    </source>
</evidence>
<dbReference type="EMBL" id="CP019650">
    <property type="protein sequence ID" value="AQQ66516.1"/>
    <property type="molecule type" value="Genomic_DNA"/>
</dbReference>
<dbReference type="Gene3D" id="3.40.50.300">
    <property type="entry name" value="P-loop containing nucleotide triphosphate hydrolases"/>
    <property type="match status" value="1"/>
</dbReference>
<feature type="repeat" description="TPR" evidence="2">
    <location>
        <begin position="153"/>
        <end position="186"/>
    </location>
</feature>
<protein>
    <submittedName>
        <fullName evidence="3">Uncharacterized protein</fullName>
    </submittedName>
</protein>
<dbReference type="InterPro" id="IPR027417">
    <property type="entry name" value="P-loop_NTPase"/>
</dbReference>
<dbReference type="PANTHER" id="PTHR12788">
    <property type="entry name" value="PROTEIN-TYROSINE SULFOTRANSFERASE 2"/>
    <property type="match status" value="1"/>
</dbReference>
<dbReference type="InterPro" id="IPR019734">
    <property type="entry name" value="TPR_rpt"/>
</dbReference>
<dbReference type="RefSeq" id="WP_077399944.1">
    <property type="nucleotide sequence ID" value="NZ_CP019650.1"/>
</dbReference>
<dbReference type="AlphaFoldDB" id="A0A1Q2M1G9"/>
<keyword evidence="1" id="KW-0808">Transferase</keyword>
<dbReference type="SUPFAM" id="SSF52540">
    <property type="entry name" value="P-loop containing nucleoside triphosphate hydrolases"/>
    <property type="match status" value="1"/>
</dbReference>
<dbReference type="Pfam" id="PF14559">
    <property type="entry name" value="TPR_19"/>
    <property type="match status" value="2"/>
</dbReference>
<dbReference type="GO" id="GO:0008476">
    <property type="term" value="F:protein-tyrosine sulfotransferase activity"/>
    <property type="evidence" value="ECO:0007669"/>
    <property type="project" value="InterPro"/>
</dbReference>
<dbReference type="PANTHER" id="PTHR12788:SF10">
    <property type="entry name" value="PROTEIN-TYROSINE SULFOTRANSFERASE"/>
    <property type="match status" value="1"/>
</dbReference>